<evidence type="ECO:0000313" key="4">
    <source>
        <dbReference type="Proteomes" id="UP000289738"/>
    </source>
</evidence>
<dbReference type="Proteomes" id="UP000464620">
    <property type="component" value="Chromosome B09"/>
</dbReference>
<dbReference type="PANTHER" id="PTHR35767">
    <property type="entry name" value="HAPLESS PROTEIN"/>
    <property type="match status" value="1"/>
</dbReference>
<dbReference type="OrthoDB" id="1929441at2759"/>
<evidence type="ECO:0000313" key="3">
    <source>
        <dbReference type="EMBL" id="RYQ93250.1"/>
    </source>
</evidence>
<protein>
    <submittedName>
        <fullName evidence="3">Uncharacterized protein</fullName>
    </submittedName>
</protein>
<dbReference type="Gramene" id="arahy.Tifrunner.gnm2.ann2.Ah19g501800.1">
    <property type="protein sequence ID" value="arahy.Tifrunner.gnm2.ann2.Ah19g501800.1-CDS"/>
    <property type="gene ID" value="arahy.Tifrunner.gnm2.ann2.Ah19g501800"/>
</dbReference>
<gene>
    <name evidence="3" type="ORF">Ahy_B09g099520</name>
    <name evidence="2" type="ORF">DS421_19g669050</name>
</gene>
<evidence type="ECO:0000256" key="1">
    <source>
        <dbReference type="SAM" id="MobiDB-lite"/>
    </source>
</evidence>
<organism evidence="3 4">
    <name type="scientific">Arachis hypogaea</name>
    <name type="common">Peanut</name>
    <dbReference type="NCBI Taxonomy" id="3818"/>
    <lineage>
        <taxon>Eukaryota</taxon>
        <taxon>Viridiplantae</taxon>
        <taxon>Streptophyta</taxon>
        <taxon>Embryophyta</taxon>
        <taxon>Tracheophyta</taxon>
        <taxon>Spermatophyta</taxon>
        <taxon>Magnoliopsida</taxon>
        <taxon>eudicotyledons</taxon>
        <taxon>Gunneridae</taxon>
        <taxon>Pentapetalae</taxon>
        <taxon>rosids</taxon>
        <taxon>fabids</taxon>
        <taxon>Fabales</taxon>
        <taxon>Fabaceae</taxon>
        <taxon>Papilionoideae</taxon>
        <taxon>50 kb inversion clade</taxon>
        <taxon>dalbergioids sensu lato</taxon>
        <taxon>Dalbergieae</taxon>
        <taxon>Pterocarpus clade</taxon>
        <taxon>Arachis</taxon>
    </lineage>
</organism>
<feature type="compositionally biased region" description="Basic residues" evidence="1">
    <location>
        <begin position="187"/>
        <end position="198"/>
    </location>
</feature>
<feature type="region of interest" description="Disordered" evidence="1">
    <location>
        <begin position="168"/>
        <end position="198"/>
    </location>
</feature>
<name>A0A444XTZ7_ARAHY</name>
<dbReference type="Proteomes" id="UP000289738">
    <property type="component" value="Chromosome B09"/>
</dbReference>
<reference evidence="2 5" key="2">
    <citation type="submission" date="2020-01" db="EMBL/GenBank/DDBJ databases">
        <title>Genome sequence of Arachis hypogaea, cultivar Shitouqi.</title>
        <authorList>
            <person name="Zhuang W."/>
            <person name="Chen H."/>
            <person name="Varshney R."/>
            <person name="Wang D."/>
            <person name="Ming R."/>
        </authorList>
    </citation>
    <scope>NUCLEOTIDE SEQUENCE [LARGE SCALE GENOMIC DNA]</scope>
    <source>
        <tissue evidence="2">Young leaf</tissue>
    </source>
</reference>
<evidence type="ECO:0000313" key="5">
    <source>
        <dbReference type="Proteomes" id="UP000464620"/>
    </source>
</evidence>
<reference evidence="3 4" key="1">
    <citation type="submission" date="2019-01" db="EMBL/GenBank/DDBJ databases">
        <title>Sequencing of cultivated peanut Arachis hypogaea provides insights into genome evolution and oil improvement.</title>
        <authorList>
            <person name="Chen X."/>
        </authorList>
    </citation>
    <scope>NUCLEOTIDE SEQUENCE [LARGE SCALE GENOMIC DNA]</scope>
    <source>
        <strain evidence="4">cv. Fuhuasheng</strain>
        <strain evidence="3">GDAAS-fuhuasheng2018</strain>
        <tissue evidence="3">Leaves</tissue>
    </source>
</reference>
<accession>A0A444XTZ7</accession>
<evidence type="ECO:0000313" key="2">
    <source>
        <dbReference type="EMBL" id="QHN79319.1"/>
    </source>
</evidence>
<keyword evidence="4" id="KW-1185">Reference proteome</keyword>
<proteinExistence type="predicted"/>
<dbReference type="AlphaFoldDB" id="A0A444XTZ7"/>
<feature type="compositionally biased region" description="Polar residues" evidence="1">
    <location>
        <begin position="1"/>
        <end position="19"/>
    </location>
</feature>
<dbReference type="PANTHER" id="PTHR35767:SF11">
    <property type="match status" value="1"/>
</dbReference>
<feature type="region of interest" description="Disordered" evidence="1">
    <location>
        <begin position="1"/>
        <end position="28"/>
    </location>
</feature>
<sequence length="293" mass="33194">MSSHQQNPPADSKSLQQEMGSEKTNAEADVKPFSIRQYALAWRHRSIFHSWPFPERYLHMCLSRGIDIRDVLPPLFSPQTCEDESLKGCSSKNLIHSHGNNGDDSKDGFEFCKTNSNIKNNDYGTSFHDDEEGNNDNQYNNCIVPVPDNVAEDDEVLDIQPISSSIHVHKTSPRPTMASLLSNKGVKDKRRRRRGRCKKRSMADILADARHCTVEEIYRMNKFYYAAAIEGSHQQQLQMGPYSENDEVKGCHEGKDGSEDDYEHQLGLTGKGTLLLKFKLNACNNNVNRNCVT</sequence>
<dbReference type="EMBL" id="CP031001">
    <property type="protein sequence ID" value="QHN79319.1"/>
    <property type="molecule type" value="Genomic_DNA"/>
</dbReference>
<dbReference type="EMBL" id="SDMP01000019">
    <property type="protein sequence ID" value="RYQ93250.1"/>
    <property type="molecule type" value="Genomic_DNA"/>
</dbReference>